<dbReference type="InterPro" id="IPR003661">
    <property type="entry name" value="HisK_dim/P_dom"/>
</dbReference>
<protein>
    <recommendedName>
        <fullName evidence="2">histidine kinase</fullName>
        <ecNumber evidence="2">2.7.13.3</ecNumber>
    </recommendedName>
</protein>
<dbReference type="GO" id="GO:0000155">
    <property type="term" value="F:phosphorelay sensor kinase activity"/>
    <property type="evidence" value="ECO:0007669"/>
    <property type="project" value="InterPro"/>
</dbReference>
<dbReference type="InterPro" id="IPR000014">
    <property type="entry name" value="PAS"/>
</dbReference>
<dbReference type="InterPro" id="IPR001610">
    <property type="entry name" value="PAC"/>
</dbReference>
<evidence type="ECO:0000256" key="4">
    <source>
        <dbReference type="ARBA" id="ARBA00022679"/>
    </source>
</evidence>
<dbReference type="Gene3D" id="1.10.287.130">
    <property type="match status" value="1"/>
</dbReference>
<keyword evidence="6 12" id="KW-0418">Kinase</keyword>
<feature type="domain" description="PAS" evidence="10">
    <location>
        <begin position="32"/>
        <end position="94"/>
    </location>
</feature>
<dbReference type="Pfam" id="PF00989">
    <property type="entry name" value="PAS"/>
    <property type="match status" value="1"/>
</dbReference>
<accession>A0A2N3LL27</accession>
<evidence type="ECO:0000256" key="6">
    <source>
        <dbReference type="ARBA" id="ARBA00022777"/>
    </source>
</evidence>
<name>A0A2N3LL27_9BACI</name>
<dbReference type="InterPro" id="IPR005467">
    <property type="entry name" value="His_kinase_dom"/>
</dbReference>
<evidence type="ECO:0000313" key="13">
    <source>
        <dbReference type="Proteomes" id="UP000233440"/>
    </source>
</evidence>
<dbReference type="Pfam" id="PF00512">
    <property type="entry name" value="HisKA"/>
    <property type="match status" value="1"/>
</dbReference>
<keyword evidence="3" id="KW-0597">Phosphoprotein</keyword>
<dbReference type="EC" id="2.7.13.3" evidence="2"/>
<feature type="domain" description="PAC" evidence="11">
    <location>
        <begin position="329"/>
        <end position="381"/>
    </location>
</feature>
<evidence type="ECO:0000259" key="9">
    <source>
        <dbReference type="PROSITE" id="PS50109"/>
    </source>
</evidence>
<evidence type="ECO:0000259" key="11">
    <source>
        <dbReference type="PROSITE" id="PS50113"/>
    </source>
</evidence>
<dbReference type="OrthoDB" id="9815750at2"/>
<evidence type="ECO:0000256" key="2">
    <source>
        <dbReference type="ARBA" id="ARBA00012438"/>
    </source>
</evidence>
<dbReference type="InterPro" id="IPR004358">
    <property type="entry name" value="Sig_transdc_His_kin-like_C"/>
</dbReference>
<gene>
    <name evidence="12" type="ORF">CWO92_08870</name>
</gene>
<dbReference type="SUPFAM" id="SSF55874">
    <property type="entry name" value="ATPase domain of HSP90 chaperone/DNA topoisomerase II/histidine kinase"/>
    <property type="match status" value="1"/>
</dbReference>
<dbReference type="Pfam" id="PF02518">
    <property type="entry name" value="HATPase_c"/>
    <property type="match status" value="1"/>
</dbReference>
<evidence type="ECO:0000256" key="1">
    <source>
        <dbReference type="ARBA" id="ARBA00000085"/>
    </source>
</evidence>
<dbReference type="InterPro" id="IPR013656">
    <property type="entry name" value="PAS_4"/>
</dbReference>
<evidence type="ECO:0000256" key="7">
    <source>
        <dbReference type="ARBA" id="ARBA00022840"/>
    </source>
</evidence>
<dbReference type="Gene3D" id="3.30.565.10">
    <property type="entry name" value="Histidine kinase-like ATPase, C-terminal domain"/>
    <property type="match status" value="1"/>
</dbReference>
<dbReference type="InterPro" id="IPR013767">
    <property type="entry name" value="PAS_fold"/>
</dbReference>
<evidence type="ECO:0000256" key="3">
    <source>
        <dbReference type="ARBA" id="ARBA00022553"/>
    </source>
</evidence>
<dbReference type="SMART" id="SM00091">
    <property type="entry name" value="PAS"/>
    <property type="match status" value="3"/>
</dbReference>
<dbReference type="Proteomes" id="UP000233440">
    <property type="component" value="Unassembled WGS sequence"/>
</dbReference>
<dbReference type="SMART" id="SM00387">
    <property type="entry name" value="HATPase_c"/>
    <property type="match status" value="1"/>
</dbReference>
<dbReference type="GO" id="GO:0006355">
    <property type="term" value="P:regulation of DNA-templated transcription"/>
    <property type="evidence" value="ECO:0007669"/>
    <property type="project" value="InterPro"/>
</dbReference>
<evidence type="ECO:0000256" key="8">
    <source>
        <dbReference type="ARBA" id="ARBA00023012"/>
    </source>
</evidence>
<evidence type="ECO:0000259" key="10">
    <source>
        <dbReference type="PROSITE" id="PS50112"/>
    </source>
</evidence>
<feature type="domain" description="PAC" evidence="11">
    <location>
        <begin position="210"/>
        <end position="261"/>
    </location>
</feature>
<organism evidence="12 13">
    <name type="scientific">Heyndrickxia camelliae</name>
    <dbReference type="NCBI Taxonomy" id="1707093"/>
    <lineage>
        <taxon>Bacteria</taxon>
        <taxon>Bacillati</taxon>
        <taxon>Bacillota</taxon>
        <taxon>Bacilli</taxon>
        <taxon>Bacillales</taxon>
        <taxon>Bacillaceae</taxon>
        <taxon>Heyndrickxia</taxon>
    </lineage>
</organism>
<keyword evidence="8" id="KW-0902">Two-component regulatory system</keyword>
<dbReference type="Gene3D" id="3.30.450.20">
    <property type="entry name" value="PAS domain"/>
    <property type="match status" value="3"/>
</dbReference>
<dbReference type="PANTHER" id="PTHR43065:SF10">
    <property type="entry name" value="PEROXIDE STRESS-ACTIVATED HISTIDINE KINASE MAK3"/>
    <property type="match status" value="1"/>
</dbReference>
<dbReference type="Pfam" id="PF08447">
    <property type="entry name" value="PAS_3"/>
    <property type="match status" value="1"/>
</dbReference>
<dbReference type="CDD" id="cd00075">
    <property type="entry name" value="HATPase"/>
    <property type="match status" value="1"/>
</dbReference>
<feature type="domain" description="Histidine kinase" evidence="9">
    <location>
        <begin position="394"/>
        <end position="598"/>
    </location>
</feature>
<feature type="domain" description="PAS" evidence="10">
    <location>
        <begin position="138"/>
        <end position="208"/>
    </location>
</feature>
<dbReference type="InterPro" id="IPR003594">
    <property type="entry name" value="HATPase_dom"/>
</dbReference>
<sequence>MGNKEVKLLMNALNSFIEGEKESISKVSHTFMDQLSDALFVLDHNWRFTYFNAEAEKLLLRKQEDIIGKMVWDEFPEAFRTTFYYEYNKAMRENKQVHFQEFYLPLRAWFEVRAYPTEEGLLVHFHDITQEKRELDESRQHYKSLFDHNPDAIYSLDLSGKYLSVNRSFEELFGYSLDNALKINYHTLIAKEDLERTNGHFQKAATGEVQNYNVTIISKSGRRIIANITNVPIVVNGEIVGVYGIAKDITGRVQEQEELCKSKEIHTLISENSQDIISICSPDGIVTYITPAVQNLLGYKPEEILYKHISYYYHPDDIAKLLNFTKDTSVTRGRIRHKDGNYIWFEINSKIIRDKNGDIEKILAVVRDISERIQAETLMRKSEKLSLAGQLAAGVAHEIRNPLTAVKGFLQILQSGGELRKEYLDVMYSEITRIEEIIHELLFLAQPTKLIFAEQNINNLLNHVVTLMGTEAIKENIRIETDLHCNPLIINCEENQIKQLFINLVKNSIEAMPRGGEVLIKTEPVADEVMITVSDTGYGIPPETLSKIGQPFYTTKEKGTGLGLAVSFNIIDTHRGKLTINSKPHQGTTFTITFPRVPGTTRGHLAELSFGDGQ</sequence>
<dbReference type="PANTHER" id="PTHR43065">
    <property type="entry name" value="SENSOR HISTIDINE KINASE"/>
    <property type="match status" value="1"/>
</dbReference>
<proteinExistence type="predicted"/>
<keyword evidence="13" id="KW-1185">Reference proteome</keyword>
<dbReference type="SMART" id="SM00388">
    <property type="entry name" value="HisKA"/>
    <property type="match status" value="1"/>
</dbReference>
<dbReference type="GO" id="GO:0005524">
    <property type="term" value="F:ATP binding"/>
    <property type="evidence" value="ECO:0007669"/>
    <property type="project" value="UniProtKB-KW"/>
</dbReference>
<dbReference type="SUPFAM" id="SSF47384">
    <property type="entry name" value="Homodimeric domain of signal transducing histidine kinase"/>
    <property type="match status" value="1"/>
</dbReference>
<dbReference type="PROSITE" id="PS50109">
    <property type="entry name" value="HIS_KIN"/>
    <property type="match status" value="1"/>
</dbReference>
<dbReference type="InterPro" id="IPR036890">
    <property type="entry name" value="HATPase_C_sf"/>
</dbReference>
<reference evidence="12 13" key="1">
    <citation type="submission" date="2017-11" db="EMBL/GenBank/DDBJ databases">
        <title>Bacillus camelliae sp. nov., isolated from pu'er tea.</title>
        <authorList>
            <person name="Niu L."/>
        </authorList>
    </citation>
    <scope>NUCLEOTIDE SEQUENCE [LARGE SCALE GENOMIC DNA]</scope>
    <source>
        <strain evidence="12 13">7578-1</strain>
    </source>
</reference>
<keyword evidence="4" id="KW-0808">Transferase</keyword>
<keyword evidence="7" id="KW-0067">ATP-binding</keyword>
<dbReference type="InterPro" id="IPR035965">
    <property type="entry name" value="PAS-like_dom_sf"/>
</dbReference>
<dbReference type="InterPro" id="IPR036097">
    <property type="entry name" value="HisK_dim/P_sf"/>
</dbReference>
<dbReference type="PRINTS" id="PR00344">
    <property type="entry name" value="BCTRLSENSOR"/>
</dbReference>
<dbReference type="InterPro" id="IPR000700">
    <property type="entry name" value="PAS-assoc_C"/>
</dbReference>
<keyword evidence="5" id="KW-0547">Nucleotide-binding</keyword>
<dbReference type="AlphaFoldDB" id="A0A2N3LL27"/>
<dbReference type="SMART" id="SM00086">
    <property type="entry name" value="PAC"/>
    <property type="match status" value="2"/>
</dbReference>
<comment type="caution">
    <text evidence="12">The sequence shown here is derived from an EMBL/GenBank/DDBJ whole genome shotgun (WGS) entry which is preliminary data.</text>
</comment>
<dbReference type="SUPFAM" id="SSF55785">
    <property type="entry name" value="PYP-like sensor domain (PAS domain)"/>
    <property type="match status" value="3"/>
</dbReference>
<comment type="catalytic activity">
    <reaction evidence="1">
        <text>ATP + protein L-histidine = ADP + protein N-phospho-L-histidine.</text>
        <dbReference type="EC" id="2.7.13.3"/>
    </reaction>
</comment>
<feature type="domain" description="PAS" evidence="10">
    <location>
        <begin position="261"/>
        <end position="333"/>
    </location>
</feature>
<dbReference type="NCBIfam" id="TIGR00229">
    <property type="entry name" value="sensory_box"/>
    <property type="match status" value="3"/>
</dbReference>
<dbReference type="PROSITE" id="PS50112">
    <property type="entry name" value="PAS"/>
    <property type="match status" value="3"/>
</dbReference>
<dbReference type="CDD" id="cd00130">
    <property type="entry name" value="PAS"/>
    <property type="match status" value="3"/>
</dbReference>
<dbReference type="Pfam" id="PF08448">
    <property type="entry name" value="PAS_4"/>
    <property type="match status" value="1"/>
</dbReference>
<evidence type="ECO:0000256" key="5">
    <source>
        <dbReference type="ARBA" id="ARBA00022741"/>
    </source>
</evidence>
<dbReference type="InterPro" id="IPR013655">
    <property type="entry name" value="PAS_fold_3"/>
</dbReference>
<dbReference type="CDD" id="cd00082">
    <property type="entry name" value="HisKA"/>
    <property type="match status" value="1"/>
</dbReference>
<dbReference type="PROSITE" id="PS50113">
    <property type="entry name" value="PAC"/>
    <property type="match status" value="2"/>
</dbReference>
<dbReference type="EMBL" id="PIQO01000005">
    <property type="protein sequence ID" value="PKR85297.1"/>
    <property type="molecule type" value="Genomic_DNA"/>
</dbReference>
<evidence type="ECO:0000313" key="12">
    <source>
        <dbReference type="EMBL" id="PKR85297.1"/>
    </source>
</evidence>